<dbReference type="EC" id="3.1.4.46" evidence="2"/>
<dbReference type="AlphaFoldDB" id="A0A9X8X4L8"/>
<proteinExistence type="predicted"/>
<protein>
    <submittedName>
        <fullName evidence="2">Glycerophosphoryl diester phosphodiesterase</fullName>
        <ecNumber evidence="2">3.1.4.46</ecNumber>
    </submittedName>
</protein>
<dbReference type="PROSITE" id="PS51704">
    <property type="entry name" value="GP_PDE"/>
    <property type="match status" value="1"/>
</dbReference>
<dbReference type="EMBL" id="FWZC01000032">
    <property type="protein sequence ID" value="SMD99706.1"/>
    <property type="molecule type" value="Genomic_DNA"/>
</dbReference>
<dbReference type="GO" id="GO:0006629">
    <property type="term" value="P:lipid metabolic process"/>
    <property type="evidence" value="ECO:0007669"/>
    <property type="project" value="InterPro"/>
</dbReference>
<evidence type="ECO:0000313" key="2">
    <source>
        <dbReference type="EMBL" id="SMD99706.1"/>
    </source>
</evidence>
<dbReference type="InterPro" id="IPR017946">
    <property type="entry name" value="PLC-like_Pdiesterase_TIM-brl"/>
</dbReference>
<evidence type="ECO:0000259" key="1">
    <source>
        <dbReference type="PROSITE" id="PS51704"/>
    </source>
</evidence>
<dbReference type="GO" id="GO:0008889">
    <property type="term" value="F:glycerophosphodiester phosphodiesterase activity"/>
    <property type="evidence" value="ECO:0007669"/>
    <property type="project" value="UniProtKB-EC"/>
</dbReference>
<organism evidence="2 3">
    <name type="scientific">Bacillus paranthracis</name>
    <dbReference type="NCBI Taxonomy" id="2026186"/>
    <lineage>
        <taxon>Bacteria</taxon>
        <taxon>Bacillati</taxon>
        <taxon>Bacillota</taxon>
        <taxon>Bacilli</taxon>
        <taxon>Bacillales</taxon>
        <taxon>Bacillaceae</taxon>
        <taxon>Bacillus</taxon>
        <taxon>Bacillus cereus group</taxon>
    </lineage>
</organism>
<accession>A0A9X8X4L8</accession>
<dbReference type="Proteomes" id="UP000194435">
    <property type="component" value="Unassembled WGS sequence"/>
</dbReference>
<dbReference type="InterPro" id="IPR030395">
    <property type="entry name" value="GP_PDE_dom"/>
</dbReference>
<dbReference type="SUPFAM" id="SSF51695">
    <property type="entry name" value="PLC-like phosphodiesterases"/>
    <property type="match status" value="1"/>
</dbReference>
<feature type="domain" description="GP-PDE" evidence="1">
    <location>
        <begin position="120"/>
        <end position="357"/>
    </location>
</feature>
<dbReference type="Gene3D" id="3.20.20.190">
    <property type="entry name" value="Phosphatidylinositol (PI) phosphodiesterase"/>
    <property type="match status" value="1"/>
</dbReference>
<sequence length="357" mass="40090">MKLNKWKNSIADRNFRNETNENWTILETTYTGVVEKSNEALESAKTAKEKSVEANDISKNVQEQLNTIVIAGDSGPEAAQARTDAKGNTSDTLKERLDVEQLQRLEFQSTQMKSKFDNTFELIAHRGFGKQFPENTMIATKLAAQLGANSLECDVQISSDGIPVVIHDDTVDRTTNGSGKVVEKSFLELRQLDAAKNFPYFSGEKIPSFEEWLQFAKGNSKFIYPEIKGYRQQSDIKIIIDLIVKYGLDTRCVIQSTYPDNLSYVRTINKQITLGYLVNDAQAFNQALVNATSDRNAVLLPNASLVYQNPSLIANARAEGVDIAVWTMETIEYMQRIKSLGITRFMCDFYMTGGEIL</sequence>
<comment type="caution">
    <text evidence="2">The sequence shown here is derived from an EMBL/GenBank/DDBJ whole genome shotgun (WGS) entry which is preliminary data.</text>
</comment>
<dbReference type="Pfam" id="PF03009">
    <property type="entry name" value="GDPD"/>
    <property type="match status" value="1"/>
</dbReference>
<dbReference type="PANTHER" id="PTHR46211:SF14">
    <property type="entry name" value="GLYCEROPHOSPHODIESTER PHOSPHODIESTERASE"/>
    <property type="match status" value="1"/>
</dbReference>
<gene>
    <name evidence="2" type="primary">ugpQ_2</name>
    <name evidence="2" type="ORF">BACERE00221_02003</name>
</gene>
<keyword evidence="2" id="KW-0378">Hydrolase</keyword>
<dbReference type="PANTHER" id="PTHR46211">
    <property type="entry name" value="GLYCEROPHOSPHORYL DIESTER PHOSPHODIESTERASE"/>
    <property type="match status" value="1"/>
</dbReference>
<evidence type="ECO:0000313" key="3">
    <source>
        <dbReference type="Proteomes" id="UP000194435"/>
    </source>
</evidence>
<dbReference type="RefSeq" id="WP_086717756.1">
    <property type="nucleotide sequence ID" value="NZ_FWZC01000032.1"/>
</dbReference>
<reference evidence="2 3" key="1">
    <citation type="submission" date="2017-04" db="EMBL/GenBank/DDBJ databases">
        <authorList>
            <person name="Criscuolo A."/>
        </authorList>
    </citation>
    <scope>NUCLEOTIDE SEQUENCE [LARGE SCALE GENOMIC DNA]</scope>
    <source>
        <strain evidence="2">16-00221</strain>
    </source>
</reference>
<name>A0A9X8X4L8_9BACI</name>